<dbReference type="GO" id="GO:0044781">
    <property type="term" value="P:bacterial-type flagellum organization"/>
    <property type="evidence" value="ECO:0007669"/>
    <property type="project" value="UniProtKB-KW"/>
</dbReference>
<dbReference type="InterPro" id="IPR007412">
    <property type="entry name" value="FlgM"/>
</dbReference>
<dbReference type="Proteomes" id="UP000182412">
    <property type="component" value="Unassembled WGS sequence"/>
</dbReference>
<evidence type="ECO:0000313" key="8">
    <source>
        <dbReference type="EMBL" id="SDP28742.1"/>
    </source>
</evidence>
<feature type="domain" description="Anti-sigma-28 factor FlgM C-terminal" evidence="7">
    <location>
        <begin position="35"/>
        <end position="88"/>
    </location>
</feature>
<dbReference type="AlphaFoldDB" id="A0A1H0RGJ4"/>
<dbReference type="EMBL" id="FNJQ01000012">
    <property type="protein sequence ID" value="SDP28742.1"/>
    <property type="molecule type" value="Genomic_DNA"/>
</dbReference>
<dbReference type="OrthoDB" id="1683949at2"/>
<keyword evidence="3" id="KW-0678">Repressor</keyword>
<protein>
    <recommendedName>
        <fullName evidence="2">Negative regulator of flagellin synthesis</fullName>
    </recommendedName>
</protein>
<evidence type="ECO:0000256" key="4">
    <source>
        <dbReference type="ARBA" id="ARBA00022795"/>
    </source>
</evidence>
<comment type="similarity">
    <text evidence="1">Belongs to the FlgM family.</text>
</comment>
<sequence>MIINGNVQAVAGAYSVSSAGGVKRTGNVRDVAKSDEVVLSHEGQSFSSMLQKLQNMDEVRGEKVQNLSEKFANGSYNVPSENIAASLLGIRF</sequence>
<keyword evidence="4" id="KW-1005">Bacterial flagellum biogenesis</keyword>
<keyword evidence="5" id="KW-0805">Transcription regulation</keyword>
<evidence type="ECO:0000313" key="9">
    <source>
        <dbReference type="Proteomes" id="UP000182412"/>
    </source>
</evidence>
<dbReference type="SUPFAM" id="SSF101498">
    <property type="entry name" value="Anti-sigma factor FlgM"/>
    <property type="match status" value="1"/>
</dbReference>
<dbReference type="RefSeq" id="WP_074572107.1">
    <property type="nucleotide sequence ID" value="NZ_FNJQ01000012.1"/>
</dbReference>
<evidence type="ECO:0000259" key="7">
    <source>
        <dbReference type="Pfam" id="PF04316"/>
    </source>
</evidence>
<gene>
    <name evidence="8" type="ORF">SAMN05216366_11217</name>
</gene>
<keyword evidence="6" id="KW-0804">Transcription</keyword>
<organism evidence="8 9">
    <name type="scientific">Selenomonas ruminantium</name>
    <dbReference type="NCBI Taxonomy" id="971"/>
    <lineage>
        <taxon>Bacteria</taxon>
        <taxon>Bacillati</taxon>
        <taxon>Bacillota</taxon>
        <taxon>Negativicutes</taxon>
        <taxon>Selenomonadales</taxon>
        <taxon>Selenomonadaceae</taxon>
        <taxon>Selenomonas</taxon>
    </lineage>
</organism>
<evidence type="ECO:0000256" key="2">
    <source>
        <dbReference type="ARBA" id="ARBA00017823"/>
    </source>
</evidence>
<dbReference type="InterPro" id="IPR031316">
    <property type="entry name" value="FlgM_C"/>
</dbReference>
<dbReference type="Pfam" id="PF04316">
    <property type="entry name" value="FlgM"/>
    <property type="match status" value="1"/>
</dbReference>
<dbReference type="GO" id="GO:0045892">
    <property type="term" value="P:negative regulation of DNA-templated transcription"/>
    <property type="evidence" value="ECO:0007669"/>
    <property type="project" value="InterPro"/>
</dbReference>
<accession>A0A1H0RGJ4</accession>
<evidence type="ECO:0000256" key="3">
    <source>
        <dbReference type="ARBA" id="ARBA00022491"/>
    </source>
</evidence>
<name>A0A1H0RGJ4_SELRU</name>
<evidence type="ECO:0000256" key="1">
    <source>
        <dbReference type="ARBA" id="ARBA00005322"/>
    </source>
</evidence>
<dbReference type="NCBIfam" id="TIGR03824">
    <property type="entry name" value="FlgM_jcvi"/>
    <property type="match status" value="1"/>
</dbReference>
<evidence type="ECO:0000256" key="5">
    <source>
        <dbReference type="ARBA" id="ARBA00023015"/>
    </source>
</evidence>
<proteinExistence type="inferred from homology"/>
<reference evidence="8 9" key="1">
    <citation type="submission" date="2016-10" db="EMBL/GenBank/DDBJ databases">
        <authorList>
            <person name="de Groot N.N."/>
        </authorList>
    </citation>
    <scope>NUCLEOTIDE SEQUENCE [LARGE SCALE GENOMIC DNA]</scope>
    <source>
        <strain evidence="8 9">S137</strain>
    </source>
</reference>
<evidence type="ECO:0000256" key="6">
    <source>
        <dbReference type="ARBA" id="ARBA00023163"/>
    </source>
</evidence>
<dbReference type="InterPro" id="IPR035890">
    <property type="entry name" value="Anti-sigma-28_factor_FlgM_sf"/>
</dbReference>